<evidence type="ECO:0000256" key="6">
    <source>
        <dbReference type="SAM" id="Phobius"/>
    </source>
</evidence>
<dbReference type="SUPFAM" id="SSF103473">
    <property type="entry name" value="MFS general substrate transporter"/>
    <property type="match status" value="1"/>
</dbReference>
<gene>
    <name evidence="7" type="ORF">HYN46_04710</name>
</gene>
<dbReference type="Pfam" id="PF07690">
    <property type="entry name" value="MFS_1"/>
    <property type="match status" value="1"/>
</dbReference>
<dbReference type="OrthoDB" id="9787815at2"/>
<evidence type="ECO:0000256" key="1">
    <source>
        <dbReference type="ARBA" id="ARBA00004141"/>
    </source>
</evidence>
<feature type="transmembrane region" description="Helical" evidence="6">
    <location>
        <begin position="273"/>
        <end position="291"/>
    </location>
</feature>
<reference evidence="7 8" key="1">
    <citation type="submission" date="2018-07" db="EMBL/GenBank/DDBJ databases">
        <title>Genome sequencing of Moraxellaceae gen. HYN0046.</title>
        <authorList>
            <person name="Kim M."/>
            <person name="Yi H."/>
        </authorList>
    </citation>
    <scope>NUCLEOTIDE SEQUENCE [LARGE SCALE GENOMIC DNA]</scope>
    <source>
        <strain evidence="7 8">HYN0046</strain>
    </source>
</reference>
<feature type="transmembrane region" description="Helical" evidence="6">
    <location>
        <begin position="20"/>
        <end position="41"/>
    </location>
</feature>
<protein>
    <submittedName>
        <fullName evidence="7">MFS transporter</fullName>
    </submittedName>
</protein>
<dbReference type="AlphaFoldDB" id="A0A345PB89"/>
<dbReference type="Gene3D" id="1.20.1250.20">
    <property type="entry name" value="MFS general substrate transporter like domains"/>
    <property type="match status" value="1"/>
</dbReference>
<feature type="transmembrane region" description="Helical" evidence="6">
    <location>
        <begin position="231"/>
        <end position="253"/>
    </location>
</feature>
<feature type="transmembrane region" description="Helical" evidence="6">
    <location>
        <begin position="298"/>
        <end position="318"/>
    </location>
</feature>
<evidence type="ECO:0000313" key="7">
    <source>
        <dbReference type="EMBL" id="AXI04548.1"/>
    </source>
</evidence>
<feature type="transmembrane region" description="Helical" evidence="6">
    <location>
        <begin position="88"/>
        <end position="107"/>
    </location>
</feature>
<proteinExistence type="predicted"/>
<dbReference type="PANTHER" id="PTHR12778:SF10">
    <property type="entry name" value="MAJOR FACILITATOR SUPERFAMILY DOMAIN-CONTAINING PROTEIN 3"/>
    <property type="match status" value="1"/>
</dbReference>
<feature type="transmembrane region" description="Helical" evidence="6">
    <location>
        <begin position="324"/>
        <end position="350"/>
    </location>
</feature>
<dbReference type="GO" id="GO:0016020">
    <property type="term" value="C:membrane"/>
    <property type="evidence" value="ECO:0007669"/>
    <property type="project" value="UniProtKB-SubCell"/>
</dbReference>
<evidence type="ECO:0000256" key="3">
    <source>
        <dbReference type="ARBA" id="ARBA00022692"/>
    </source>
</evidence>
<keyword evidence="2" id="KW-0813">Transport</keyword>
<evidence type="ECO:0000313" key="8">
    <source>
        <dbReference type="Proteomes" id="UP000253940"/>
    </source>
</evidence>
<evidence type="ECO:0000256" key="5">
    <source>
        <dbReference type="ARBA" id="ARBA00023136"/>
    </source>
</evidence>
<keyword evidence="5 6" id="KW-0472">Membrane</keyword>
<dbReference type="NCBIfam" id="TIGR00901">
    <property type="entry name" value="2A0125"/>
    <property type="match status" value="1"/>
</dbReference>
<feature type="transmembrane region" description="Helical" evidence="6">
    <location>
        <begin position="393"/>
        <end position="415"/>
    </location>
</feature>
<name>A0A345PB89_9GAMM</name>
<feature type="transmembrane region" description="Helical" evidence="6">
    <location>
        <begin position="180"/>
        <end position="200"/>
    </location>
</feature>
<dbReference type="PANTHER" id="PTHR12778">
    <property type="entry name" value="SOLUTE CARRIER FAMILY 33 ACETYL-COA TRANSPORTER -RELATED"/>
    <property type="match status" value="1"/>
</dbReference>
<evidence type="ECO:0000256" key="2">
    <source>
        <dbReference type="ARBA" id="ARBA00022448"/>
    </source>
</evidence>
<sequence>MTEPTLSSTESPQSGFWKRILICIVIGFSSGLPLFVFLNLIPAWADAYHLNIKTIGLLTLLQLPYVFKPLWAPFLDFFQFRQFGRRRTWLVILPLLLVIALGTLGTLHPDIQLTLISGLGILISFLSASLDIVIDAYRREILPDRELGLGNTVYVNAYKLAGLVPGGLALILADQLPWDLVFLIVALFMLPCTLLAIFVHEPELRQAPPRTLVGAFIEPLQEFFSRKGVKAGVALIVFIFLYKLGDALATSLATKFYLDMGYTKTQIGSVAKVAVLWGGLIGGFVGGFAMLKLSINRAIWIFGFAQMAVIPLFAWLSMQTGQSLIALGSVVGTEAFAVGLGTAAFVAFIAKSTNPAYTAFQLALLSTLASLPRTVVSSYAGYMIDFMGGYTNFFWLCTLLAIPGMLMLPWVAPWYEKKVLQD</sequence>
<dbReference type="EMBL" id="CP031222">
    <property type="protein sequence ID" value="AXI04548.1"/>
    <property type="molecule type" value="Genomic_DNA"/>
</dbReference>
<organism evidence="7 8">
    <name type="scientific">Aquirhabdus parva</name>
    <dbReference type="NCBI Taxonomy" id="2283318"/>
    <lineage>
        <taxon>Bacteria</taxon>
        <taxon>Pseudomonadati</taxon>
        <taxon>Pseudomonadota</taxon>
        <taxon>Gammaproteobacteria</taxon>
        <taxon>Moraxellales</taxon>
        <taxon>Moraxellaceae</taxon>
        <taxon>Aquirhabdus</taxon>
    </lineage>
</organism>
<evidence type="ECO:0000256" key="4">
    <source>
        <dbReference type="ARBA" id="ARBA00022989"/>
    </source>
</evidence>
<feature type="transmembrane region" description="Helical" evidence="6">
    <location>
        <begin position="47"/>
        <end position="67"/>
    </location>
</feature>
<comment type="subcellular location">
    <subcellularLocation>
        <location evidence="1">Membrane</location>
        <topology evidence="1">Multi-pass membrane protein</topology>
    </subcellularLocation>
</comment>
<dbReference type="InterPro" id="IPR011701">
    <property type="entry name" value="MFS"/>
</dbReference>
<dbReference type="KEGG" id="mbah:HYN46_04710"/>
<dbReference type="GO" id="GO:0022857">
    <property type="term" value="F:transmembrane transporter activity"/>
    <property type="evidence" value="ECO:0007669"/>
    <property type="project" value="InterPro"/>
</dbReference>
<feature type="transmembrane region" description="Helical" evidence="6">
    <location>
        <begin position="113"/>
        <end position="134"/>
    </location>
</feature>
<keyword evidence="8" id="KW-1185">Reference proteome</keyword>
<dbReference type="InterPro" id="IPR036259">
    <property type="entry name" value="MFS_trans_sf"/>
</dbReference>
<keyword evidence="3 6" id="KW-0812">Transmembrane</keyword>
<dbReference type="InterPro" id="IPR004752">
    <property type="entry name" value="AmpG_permease/AT-1"/>
</dbReference>
<feature type="transmembrane region" description="Helical" evidence="6">
    <location>
        <begin position="155"/>
        <end position="174"/>
    </location>
</feature>
<dbReference type="Proteomes" id="UP000253940">
    <property type="component" value="Chromosome"/>
</dbReference>
<keyword evidence="4 6" id="KW-1133">Transmembrane helix</keyword>
<accession>A0A345PB89</accession>